<dbReference type="STRING" id="890420.SAMN05216226_107140"/>
<dbReference type="InterPro" id="IPR007508">
    <property type="entry name" value="DtdA"/>
</dbReference>
<dbReference type="EMBL" id="FNFC01000007">
    <property type="protein sequence ID" value="SDJ69099.1"/>
    <property type="molecule type" value="Genomic_DNA"/>
</dbReference>
<comment type="subunit">
    <text evidence="4">Monomer.</text>
</comment>
<name>A0A1G8VSY7_9EURY</name>
<evidence type="ECO:0000256" key="5">
    <source>
        <dbReference type="SAM" id="MobiDB-lite"/>
    </source>
</evidence>
<dbReference type="EC" id="3.1.1.96" evidence="4"/>
<dbReference type="Gene3D" id="3.40.50.10700">
    <property type="entry name" value="AF0625-like"/>
    <property type="match status" value="1"/>
</dbReference>
<dbReference type="PANTHER" id="PTHR34667">
    <property type="entry name" value="D-AMINOACYL-TRNA DEACYLASE"/>
    <property type="match status" value="1"/>
</dbReference>
<comment type="cofactor">
    <cofactor evidence="4">
        <name>Zn(2+)</name>
        <dbReference type="ChEBI" id="CHEBI:29105"/>
    </cofactor>
    <text evidence="4">Binds 2 Zn(2+) ions per subunit.</text>
</comment>
<dbReference type="PANTHER" id="PTHR34667:SF1">
    <property type="entry name" value="D-AMINOACYL-TRNA DEACYLASE"/>
    <property type="match status" value="1"/>
</dbReference>
<accession>A0A1G8VSY7</accession>
<evidence type="ECO:0000313" key="7">
    <source>
        <dbReference type="Proteomes" id="UP000198856"/>
    </source>
</evidence>
<keyword evidence="7" id="KW-1185">Reference proteome</keyword>
<dbReference type="GO" id="GO:0051499">
    <property type="term" value="F:D-aminoacyl-tRNA deacylase activity"/>
    <property type="evidence" value="ECO:0007669"/>
    <property type="project" value="UniProtKB-UniRule"/>
</dbReference>
<dbReference type="GO" id="GO:0008270">
    <property type="term" value="F:zinc ion binding"/>
    <property type="evidence" value="ECO:0007669"/>
    <property type="project" value="UniProtKB-UniRule"/>
</dbReference>
<evidence type="ECO:0000256" key="2">
    <source>
        <dbReference type="ARBA" id="ARBA00022801"/>
    </source>
</evidence>
<keyword evidence="3 4" id="KW-0862">Zinc</keyword>
<evidence type="ECO:0000313" key="6">
    <source>
        <dbReference type="EMBL" id="SDJ69099.1"/>
    </source>
</evidence>
<dbReference type="HAMAP" id="MF_00562">
    <property type="entry name" value="Deacylase_DtdA"/>
    <property type="match status" value="1"/>
</dbReference>
<dbReference type="OrthoDB" id="9863at2157"/>
<comment type="catalytic activity">
    <reaction evidence="4">
        <text>glycyl-tRNA(Ala) + H2O = tRNA(Ala) + glycine + H(+)</text>
        <dbReference type="Rhea" id="RHEA:53744"/>
        <dbReference type="Rhea" id="RHEA-COMP:9657"/>
        <dbReference type="Rhea" id="RHEA-COMP:13640"/>
        <dbReference type="ChEBI" id="CHEBI:15377"/>
        <dbReference type="ChEBI" id="CHEBI:15378"/>
        <dbReference type="ChEBI" id="CHEBI:57305"/>
        <dbReference type="ChEBI" id="CHEBI:78442"/>
        <dbReference type="ChEBI" id="CHEBI:78522"/>
        <dbReference type="EC" id="3.1.1.96"/>
    </reaction>
</comment>
<dbReference type="NCBIfam" id="NF011435">
    <property type="entry name" value="PRK14866.1-1"/>
    <property type="match status" value="1"/>
</dbReference>
<evidence type="ECO:0000256" key="3">
    <source>
        <dbReference type="ARBA" id="ARBA00022833"/>
    </source>
</evidence>
<reference evidence="6 7" key="1">
    <citation type="submission" date="2016-10" db="EMBL/GenBank/DDBJ databases">
        <authorList>
            <person name="de Groot N.N."/>
        </authorList>
    </citation>
    <scope>NUCLEOTIDE SEQUENCE [LARGE SCALE GENOMIC DNA]</scope>
    <source>
        <strain evidence="6 7">IBRC-M10015</strain>
    </source>
</reference>
<protein>
    <recommendedName>
        <fullName evidence="4">D-aminoacyl-tRNA deacylase</fullName>
        <ecNumber evidence="4">3.1.1.96</ecNumber>
    </recommendedName>
</protein>
<keyword evidence="2 4" id="KW-0378">Hydrolase</keyword>
<comment type="catalytic activity">
    <reaction evidence="4">
        <text>a D-aminoacyl-tRNA + H2O = a tRNA + a D-alpha-amino acid + H(+)</text>
        <dbReference type="Rhea" id="RHEA:13953"/>
        <dbReference type="Rhea" id="RHEA-COMP:10123"/>
        <dbReference type="Rhea" id="RHEA-COMP:10124"/>
        <dbReference type="ChEBI" id="CHEBI:15377"/>
        <dbReference type="ChEBI" id="CHEBI:15378"/>
        <dbReference type="ChEBI" id="CHEBI:59871"/>
        <dbReference type="ChEBI" id="CHEBI:78442"/>
        <dbReference type="ChEBI" id="CHEBI:79333"/>
        <dbReference type="EC" id="3.1.1.96"/>
    </reaction>
</comment>
<sequence length="460" mass="48882">MLGILVSRADSASVHIGEQLRAVADWETREDDSRPDGAGGGTVYETEGAQLREFGGRHLDIVRPAEAFDGIDLLAVASRHAGETGPLLTAHHTGNVGPAEHGGDDNALAEACPNALGTVREALERHAPPDYEVGIECTHHGPTDVGVPSLFVEVGSAEPQWDDPDAARAVAQAILDLCETPPHRPPENGSWTDGSDTQRRRQLVGIGGGHYAPRFERVMAETDWTVGHILADWGLDALGDLDTPAAESVLRQAFAESASAYALVEGTAAQRVESLGYRAVSETWVRETDGVPLGFVRAVEDDVMTVDAGLRFGEPARDGALPDTYRVVELPADLLAEARGIDREATYEALAATALAFGTDQGGTRPTGPLVLGPDTDRERVVEALLDVLASKYDSVEVDEETVVASQRVLDDEKARTLGVPEGPAFGKLAAGKPVEVDGETIPPEAVHDERTSRFPLSPE</sequence>
<comment type="function">
    <text evidence="4">D-aminoacyl-tRNA deacylase with broad substrate specificity. By recycling D-aminoacyl-tRNA to D-amino acids and free tRNA molecules, this enzyme counteracts the toxicity associated with the formation of D-aminoacyl-tRNA entities in vivo.</text>
</comment>
<keyword evidence="1 4" id="KW-0479">Metal-binding</keyword>
<dbReference type="RefSeq" id="WP_092702081.1">
    <property type="nucleotide sequence ID" value="NZ_FNFC01000007.1"/>
</dbReference>
<dbReference type="SUPFAM" id="SSF142535">
    <property type="entry name" value="AF0625-like"/>
    <property type="match status" value="1"/>
</dbReference>
<evidence type="ECO:0000256" key="1">
    <source>
        <dbReference type="ARBA" id="ARBA00022723"/>
    </source>
</evidence>
<dbReference type="InterPro" id="IPR018033">
    <property type="entry name" value="Deacylase_DtdA_archaea"/>
</dbReference>
<evidence type="ECO:0000256" key="4">
    <source>
        <dbReference type="HAMAP-Rule" id="MF_00562"/>
    </source>
</evidence>
<dbReference type="GO" id="GO:0106026">
    <property type="term" value="F:Gly-tRNA(Ala) deacylase activity"/>
    <property type="evidence" value="ECO:0007669"/>
    <property type="project" value="RHEA"/>
</dbReference>
<dbReference type="AlphaFoldDB" id="A0A1G8VSY7"/>
<dbReference type="Proteomes" id="UP000198856">
    <property type="component" value="Unassembled WGS sequence"/>
</dbReference>
<gene>
    <name evidence="4" type="primary">dtdA</name>
    <name evidence="6" type="ORF">SAMN05216226_107140</name>
</gene>
<comment type="similarity">
    <text evidence="4">Belongs to the DtdA deacylase family.</text>
</comment>
<feature type="region of interest" description="Disordered" evidence="5">
    <location>
        <begin position="179"/>
        <end position="198"/>
    </location>
</feature>
<dbReference type="Gene3D" id="3.40.630.50">
    <property type="entry name" value="AF0625-like"/>
    <property type="match status" value="1"/>
</dbReference>
<feature type="region of interest" description="Disordered" evidence="5">
    <location>
        <begin position="437"/>
        <end position="460"/>
    </location>
</feature>
<organism evidence="6 7">
    <name type="scientific">Halovenus aranensis</name>
    <dbReference type="NCBI Taxonomy" id="890420"/>
    <lineage>
        <taxon>Archaea</taxon>
        <taxon>Methanobacteriati</taxon>
        <taxon>Methanobacteriota</taxon>
        <taxon>Stenosarchaea group</taxon>
        <taxon>Halobacteria</taxon>
        <taxon>Halobacteriales</taxon>
        <taxon>Haloarculaceae</taxon>
        <taxon>Halovenus</taxon>
    </lineage>
</organism>
<dbReference type="GO" id="GO:0019478">
    <property type="term" value="P:D-amino acid catabolic process"/>
    <property type="evidence" value="ECO:0007669"/>
    <property type="project" value="UniProtKB-UniRule"/>
</dbReference>
<proteinExistence type="inferred from homology"/>
<dbReference type="Pfam" id="PF04414">
    <property type="entry name" value="tRNA_deacylase"/>
    <property type="match status" value="1"/>
</dbReference>